<keyword evidence="7" id="KW-0698">rRNA processing</keyword>
<dbReference type="Proteomes" id="UP000483432">
    <property type="component" value="Unassembled WGS sequence"/>
</dbReference>
<dbReference type="GO" id="GO:0005737">
    <property type="term" value="C:cytoplasm"/>
    <property type="evidence" value="ECO:0007669"/>
    <property type="project" value="UniProtKB-SubCell"/>
</dbReference>
<proteinExistence type="inferred from homology"/>
<dbReference type="Pfam" id="PF02130">
    <property type="entry name" value="YbeY"/>
    <property type="match status" value="1"/>
</dbReference>
<sequence>MLCAARKRKSVASPDPELRLSVQFASKAGELPTRTQVRRWVVAALEHSAEITVRIVDADEAQALNTDYRNKDYVPNVLTFEYGEIGHDAFGHAVLGGDVVICAAVVEREAREQGKPLKDHYAHMTIHGVLHLQGYDHIEPHDADIMESNEAAILKRFRIPNPYFS</sequence>
<dbReference type="EC" id="3.1.-.-" evidence="7"/>
<evidence type="ECO:0000313" key="9">
    <source>
        <dbReference type="Proteomes" id="UP000483432"/>
    </source>
</evidence>
<dbReference type="Gene3D" id="3.40.390.30">
    <property type="entry name" value="Metalloproteases ('zincins'), catalytic domain"/>
    <property type="match status" value="1"/>
</dbReference>
<comment type="cofactor">
    <cofactor evidence="7">
        <name>Zn(2+)</name>
        <dbReference type="ChEBI" id="CHEBI:29105"/>
    </cofactor>
    <text evidence="7">Binds 1 zinc ion.</text>
</comment>
<organism evidence="8 9">
    <name type="scientific">Sulfuriferula multivorans</name>
    <dbReference type="NCBI Taxonomy" id="1559896"/>
    <lineage>
        <taxon>Bacteria</taxon>
        <taxon>Pseudomonadati</taxon>
        <taxon>Pseudomonadota</taxon>
        <taxon>Betaproteobacteria</taxon>
        <taxon>Nitrosomonadales</taxon>
        <taxon>Sulfuricellaceae</taxon>
        <taxon>Sulfuriferula</taxon>
    </lineage>
</organism>
<dbReference type="GO" id="GO:0004222">
    <property type="term" value="F:metalloendopeptidase activity"/>
    <property type="evidence" value="ECO:0007669"/>
    <property type="project" value="InterPro"/>
</dbReference>
<evidence type="ECO:0000256" key="1">
    <source>
        <dbReference type="ARBA" id="ARBA00010875"/>
    </source>
</evidence>
<comment type="caution">
    <text evidence="8">The sequence shown here is derived from an EMBL/GenBank/DDBJ whole genome shotgun (WGS) entry which is preliminary data.</text>
</comment>
<feature type="binding site" evidence="7">
    <location>
        <position position="127"/>
    </location>
    <ligand>
        <name>Zn(2+)</name>
        <dbReference type="ChEBI" id="CHEBI:29105"/>
        <note>catalytic</note>
    </ligand>
</feature>
<keyword evidence="7" id="KW-0963">Cytoplasm</keyword>
<dbReference type="NCBIfam" id="TIGR00043">
    <property type="entry name" value="rRNA maturation RNase YbeY"/>
    <property type="match status" value="1"/>
</dbReference>
<dbReference type="AlphaFoldDB" id="A0A7C9K9W8"/>
<evidence type="ECO:0000256" key="2">
    <source>
        <dbReference type="ARBA" id="ARBA00022722"/>
    </source>
</evidence>
<keyword evidence="7" id="KW-0690">Ribosome biogenesis</keyword>
<protein>
    <recommendedName>
        <fullName evidence="7">Endoribonuclease YbeY</fullName>
        <ecNumber evidence="7">3.1.-.-</ecNumber>
    </recommendedName>
</protein>
<name>A0A7C9K9W8_9PROT</name>
<dbReference type="GO" id="GO:0008270">
    <property type="term" value="F:zinc ion binding"/>
    <property type="evidence" value="ECO:0007669"/>
    <property type="project" value="UniProtKB-UniRule"/>
</dbReference>
<feature type="binding site" evidence="7">
    <location>
        <position position="131"/>
    </location>
    <ligand>
        <name>Zn(2+)</name>
        <dbReference type="ChEBI" id="CHEBI:29105"/>
        <note>catalytic</note>
    </ligand>
</feature>
<dbReference type="PANTHER" id="PTHR46986">
    <property type="entry name" value="ENDORIBONUCLEASE YBEY, CHLOROPLASTIC"/>
    <property type="match status" value="1"/>
</dbReference>
<keyword evidence="4 7" id="KW-0255">Endonuclease</keyword>
<dbReference type="GO" id="GO:0004521">
    <property type="term" value="F:RNA endonuclease activity"/>
    <property type="evidence" value="ECO:0007669"/>
    <property type="project" value="UniProtKB-UniRule"/>
</dbReference>
<reference evidence="8 9" key="1">
    <citation type="submission" date="2019-09" db="EMBL/GenBank/DDBJ databases">
        <title>H2 Metabolism Revealed by Metagenomic Analysis in Subglacial Sediment of East Antarctica.</title>
        <authorList>
            <person name="Yang Z."/>
            <person name="Zhang Y."/>
            <person name="Lv Y."/>
            <person name="Yan W."/>
            <person name="Xiao X."/>
            <person name="Sun B."/>
            <person name="Ma H."/>
        </authorList>
    </citation>
    <scope>NUCLEOTIDE SEQUENCE [LARGE SCALE GENOMIC DNA]</scope>
    <source>
        <strain evidence="8">Bin2_2</strain>
    </source>
</reference>
<dbReference type="HAMAP" id="MF_00009">
    <property type="entry name" value="Endoribonucl_YbeY"/>
    <property type="match status" value="1"/>
</dbReference>
<evidence type="ECO:0000256" key="7">
    <source>
        <dbReference type="HAMAP-Rule" id="MF_00009"/>
    </source>
</evidence>
<keyword evidence="6 7" id="KW-0862">Zinc</keyword>
<dbReference type="EMBL" id="JAAFGW010000040">
    <property type="protein sequence ID" value="NDP47572.1"/>
    <property type="molecule type" value="Genomic_DNA"/>
</dbReference>
<evidence type="ECO:0000256" key="4">
    <source>
        <dbReference type="ARBA" id="ARBA00022759"/>
    </source>
</evidence>
<comment type="similarity">
    <text evidence="1 7">Belongs to the endoribonuclease YbeY family.</text>
</comment>
<dbReference type="PANTHER" id="PTHR46986:SF1">
    <property type="entry name" value="ENDORIBONUCLEASE YBEY, CHLOROPLASTIC"/>
    <property type="match status" value="1"/>
</dbReference>
<dbReference type="InterPro" id="IPR002036">
    <property type="entry name" value="YbeY"/>
</dbReference>
<dbReference type="GO" id="GO:0006364">
    <property type="term" value="P:rRNA processing"/>
    <property type="evidence" value="ECO:0007669"/>
    <property type="project" value="UniProtKB-UniRule"/>
</dbReference>
<dbReference type="SUPFAM" id="SSF55486">
    <property type="entry name" value="Metalloproteases ('zincins'), catalytic domain"/>
    <property type="match status" value="1"/>
</dbReference>
<accession>A0A7C9K9W8</accession>
<evidence type="ECO:0000256" key="3">
    <source>
        <dbReference type="ARBA" id="ARBA00022723"/>
    </source>
</evidence>
<evidence type="ECO:0000256" key="5">
    <source>
        <dbReference type="ARBA" id="ARBA00022801"/>
    </source>
</evidence>
<comment type="function">
    <text evidence="7">Single strand-specific metallo-endoribonuclease involved in late-stage 70S ribosome quality control and in maturation of the 3' terminus of the 16S rRNA.</text>
</comment>
<keyword evidence="5 7" id="KW-0378">Hydrolase</keyword>
<comment type="subcellular location">
    <subcellularLocation>
        <location evidence="7">Cytoplasm</location>
    </subcellularLocation>
</comment>
<gene>
    <name evidence="7 8" type="primary">ybeY</name>
    <name evidence="8" type="ORF">GZ085_04110</name>
</gene>
<keyword evidence="2 7" id="KW-0540">Nuclease</keyword>
<dbReference type="InterPro" id="IPR023091">
    <property type="entry name" value="MetalPrtase_cat_dom_sf_prd"/>
</dbReference>
<evidence type="ECO:0000256" key="6">
    <source>
        <dbReference type="ARBA" id="ARBA00022833"/>
    </source>
</evidence>
<dbReference type="InterPro" id="IPR020549">
    <property type="entry name" value="YbeY_CS"/>
</dbReference>
<feature type="binding site" evidence="7">
    <location>
        <position position="137"/>
    </location>
    <ligand>
        <name>Zn(2+)</name>
        <dbReference type="ChEBI" id="CHEBI:29105"/>
        <note>catalytic</note>
    </ligand>
</feature>
<keyword evidence="3 7" id="KW-0479">Metal-binding</keyword>
<dbReference type="PROSITE" id="PS01306">
    <property type="entry name" value="UPF0054"/>
    <property type="match status" value="1"/>
</dbReference>
<evidence type="ECO:0000313" key="8">
    <source>
        <dbReference type="EMBL" id="NDP47572.1"/>
    </source>
</evidence>